<dbReference type="GO" id="GO:0007094">
    <property type="term" value="P:mitotic spindle assembly checkpoint signaling"/>
    <property type="evidence" value="ECO:0007669"/>
    <property type="project" value="TreeGrafter"/>
</dbReference>
<dbReference type="EMBL" id="MCGR01000012">
    <property type="protein sequence ID" value="ORY88067.1"/>
    <property type="molecule type" value="Genomic_DNA"/>
</dbReference>
<dbReference type="Pfam" id="PF00069">
    <property type="entry name" value="Pkinase"/>
    <property type="match status" value="1"/>
</dbReference>
<dbReference type="InParanoid" id="A0A1Y2FX05"/>
<keyword evidence="5 6" id="KW-0067">ATP-binding</keyword>
<dbReference type="GO" id="GO:0004712">
    <property type="term" value="F:protein serine/threonine/tyrosine kinase activity"/>
    <property type="evidence" value="ECO:0007669"/>
    <property type="project" value="TreeGrafter"/>
</dbReference>
<evidence type="ECO:0000313" key="11">
    <source>
        <dbReference type="Proteomes" id="UP000193467"/>
    </source>
</evidence>
<dbReference type="PANTHER" id="PTHR22974">
    <property type="entry name" value="MIXED LINEAGE PROTEIN KINASE"/>
    <property type="match status" value="1"/>
</dbReference>
<dbReference type="InterPro" id="IPR017441">
    <property type="entry name" value="Protein_kinase_ATP_BS"/>
</dbReference>
<dbReference type="FunFam" id="3.30.200.20:FF:000131">
    <property type="entry name" value="Dual specificity protein kinase TTK"/>
    <property type="match status" value="1"/>
</dbReference>
<dbReference type="Proteomes" id="UP000193467">
    <property type="component" value="Unassembled WGS sequence"/>
</dbReference>
<reference evidence="10 11" key="1">
    <citation type="submission" date="2016-07" db="EMBL/GenBank/DDBJ databases">
        <title>Pervasive Adenine N6-methylation of Active Genes in Fungi.</title>
        <authorList>
            <consortium name="DOE Joint Genome Institute"/>
            <person name="Mondo S.J."/>
            <person name="Dannebaum R.O."/>
            <person name="Kuo R.C."/>
            <person name="Labutti K."/>
            <person name="Haridas S."/>
            <person name="Kuo A."/>
            <person name="Salamov A."/>
            <person name="Ahrendt S.R."/>
            <person name="Lipzen A."/>
            <person name="Sullivan W."/>
            <person name="Andreopoulos W.B."/>
            <person name="Clum A."/>
            <person name="Lindquist E."/>
            <person name="Daum C."/>
            <person name="Ramamoorthy G.K."/>
            <person name="Gryganskyi A."/>
            <person name="Culley D."/>
            <person name="Magnuson J.K."/>
            <person name="James T.Y."/>
            <person name="O'Malley M.A."/>
            <person name="Stajich J.E."/>
            <person name="Spatafora J.W."/>
            <person name="Visel A."/>
            <person name="Grigoriev I.V."/>
        </authorList>
    </citation>
    <scope>NUCLEOTIDE SEQUENCE [LARGE SCALE GENOMIC DNA]</scope>
    <source>
        <strain evidence="10 11">62-1032</strain>
    </source>
</reference>
<dbReference type="STRING" id="106004.A0A1Y2FX05"/>
<dbReference type="GO" id="GO:0034501">
    <property type="term" value="P:protein localization to kinetochore"/>
    <property type="evidence" value="ECO:0007669"/>
    <property type="project" value="TreeGrafter"/>
</dbReference>
<evidence type="ECO:0000256" key="4">
    <source>
        <dbReference type="ARBA" id="ARBA00022777"/>
    </source>
</evidence>
<dbReference type="GO" id="GO:0098813">
    <property type="term" value="P:nuclear chromosome segregation"/>
    <property type="evidence" value="ECO:0007669"/>
    <property type="project" value="UniProtKB-ARBA"/>
</dbReference>
<dbReference type="Gene3D" id="1.10.510.10">
    <property type="entry name" value="Transferase(Phosphotransferase) domain 1"/>
    <property type="match status" value="1"/>
</dbReference>
<dbReference type="GO" id="GO:0000776">
    <property type="term" value="C:kinetochore"/>
    <property type="evidence" value="ECO:0007669"/>
    <property type="project" value="TreeGrafter"/>
</dbReference>
<evidence type="ECO:0000256" key="7">
    <source>
        <dbReference type="RuleBase" id="RU000304"/>
    </source>
</evidence>
<dbReference type="InterPro" id="IPR000719">
    <property type="entry name" value="Prot_kinase_dom"/>
</dbReference>
<keyword evidence="1 7" id="KW-0723">Serine/threonine-protein kinase</keyword>
<feature type="compositionally biased region" description="Basic and acidic residues" evidence="8">
    <location>
        <begin position="367"/>
        <end position="385"/>
    </location>
</feature>
<dbReference type="PROSITE" id="PS00108">
    <property type="entry name" value="PROTEIN_KINASE_ST"/>
    <property type="match status" value="1"/>
</dbReference>
<dbReference type="CDD" id="cd14131">
    <property type="entry name" value="PKc_Mps1"/>
    <property type="match status" value="1"/>
</dbReference>
<keyword evidence="4 10" id="KW-0418">Kinase</keyword>
<dbReference type="GO" id="GO:0005634">
    <property type="term" value="C:nucleus"/>
    <property type="evidence" value="ECO:0007669"/>
    <property type="project" value="TreeGrafter"/>
</dbReference>
<keyword evidence="3 6" id="KW-0547">Nucleotide-binding</keyword>
<proteinExistence type="inferred from homology"/>
<dbReference type="PROSITE" id="PS50011">
    <property type="entry name" value="PROTEIN_KINASE_DOM"/>
    <property type="match status" value="1"/>
</dbReference>
<evidence type="ECO:0000256" key="8">
    <source>
        <dbReference type="SAM" id="MobiDB-lite"/>
    </source>
</evidence>
<dbReference type="PANTHER" id="PTHR22974:SF21">
    <property type="entry name" value="DUAL SPECIFICITY PROTEIN KINASE TTK"/>
    <property type="match status" value="1"/>
</dbReference>
<dbReference type="InterPro" id="IPR011009">
    <property type="entry name" value="Kinase-like_dom_sf"/>
</dbReference>
<dbReference type="Gene3D" id="3.30.200.20">
    <property type="entry name" value="Phosphorylase Kinase, domain 1"/>
    <property type="match status" value="1"/>
</dbReference>
<dbReference type="OrthoDB" id="20524at2759"/>
<evidence type="ECO:0000256" key="1">
    <source>
        <dbReference type="ARBA" id="ARBA00022527"/>
    </source>
</evidence>
<dbReference type="FunFam" id="1.10.510.10:FF:000224">
    <property type="entry name" value="serine/threonine-protein kinase mph1 isoform X1"/>
    <property type="match status" value="1"/>
</dbReference>
<comment type="similarity">
    <text evidence="7">Belongs to the protein kinase superfamily.</text>
</comment>
<feature type="domain" description="Protein kinase" evidence="9">
    <location>
        <begin position="80"/>
        <end position="365"/>
    </location>
</feature>
<feature type="region of interest" description="Disordered" evidence="8">
    <location>
        <begin position="364"/>
        <end position="385"/>
    </location>
</feature>
<feature type="binding site" evidence="6">
    <location>
        <position position="109"/>
    </location>
    <ligand>
        <name>ATP</name>
        <dbReference type="ChEBI" id="CHEBI:30616"/>
    </ligand>
</feature>
<comment type="caution">
    <text evidence="10">The sequence shown here is derived from an EMBL/GenBank/DDBJ whole genome shotgun (WGS) entry which is preliminary data.</text>
</comment>
<evidence type="ECO:0000256" key="6">
    <source>
        <dbReference type="PROSITE-ProRule" id="PRU10141"/>
    </source>
</evidence>
<keyword evidence="2" id="KW-0808">Transferase</keyword>
<dbReference type="InterPro" id="IPR008271">
    <property type="entry name" value="Ser/Thr_kinase_AS"/>
</dbReference>
<dbReference type="InterPro" id="IPR027084">
    <property type="entry name" value="Mps1_cat"/>
</dbReference>
<dbReference type="GO" id="GO:0004674">
    <property type="term" value="F:protein serine/threonine kinase activity"/>
    <property type="evidence" value="ECO:0007669"/>
    <property type="project" value="UniProtKB-KW"/>
</dbReference>
<dbReference type="PROSITE" id="PS00107">
    <property type="entry name" value="PROTEIN_KINASE_ATP"/>
    <property type="match status" value="1"/>
</dbReference>
<sequence length="385" mass="43323">MRTTRERRELSRAELTAFFPLPSSPYLSIHLTSSTRFHLSSSLLPPPSSLLPPQSHSPRLAPTSRLASLSSLEQVNGKPYARAGILGKGGSSRVYRVLDEKNNLFAIKKVDISKNDAESRASFINEIHLLEKLRGKGQIIRLVDSEINDTKKVLLMVMEVGETDLNNLLIEHSGKAISMNFIRYIWEQMLEAVQVIHDENVVHTDLKPANFVLVKGRLKLIDFGISKAIANDTTNIGRDQQIGTANYMPPEALIDSGLGRDGKRLMKLGRAADVWSLGCILHQMVYGRTPFSHLRDVSHKIMAIQNPRHVIQFADFSCPVDERGVEKKELEVRVGEEVKETMRSCLRFHQRERMTIPELLGAPFLRGEGRRGEPKEESRKSGESM</sequence>
<organism evidence="10 11">
    <name type="scientific">Leucosporidium creatinivorum</name>
    <dbReference type="NCBI Taxonomy" id="106004"/>
    <lineage>
        <taxon>Eukaryota</taxon>
        <taxon>Fungi</taxon>
        <taxon>Dikarya</taxon>
        <taxon>Basidiomycota</taxon>
        <taxon>Pucciniomycotina</taxon>
        <taxon>Microbotryomycetes</taxon>
        <taxon>Leucosporidiales</taxon>
        <taxon>Leucosporidium</taxon>
    </lineage>
</organism>
<gene>
    <name evidence="10" type="ORF">BCR35DRAFT_263798</name>
</gene>
<evidence type="ECO:0000256" key="2">
    <source>
        <dbReference type="ARBA" id="ARBA00022679"/>
    </source>
</evidence>
<protein>
    <submittedName>
        <fullName evidence="10">Kinase-like domain-containing protein</fullName>
    </submittedName>
</protein>
<keyword evidence="11" id="KW-1185">Reference proteome</keyword>
<dbReference type="GO" id="GO:0005524">
    <property type="term" value="F:ATP binding"/>
    <property type="evidence" value="ECO:0007669"/>
    <property type="project" value="UniProtKB-UniRule"/>
</dbReference>
<evidence type="ECO:0000259" key="9">
    <source>
        <dbReference type="PROSITE" id="PS50011"/>
    </source>
</evidence>
<evidence type="ECO:0000256" key="3">
    <source>
        <dbReference type="ARBA" id="ARBA00022741"/>
    </source>
</evidence>
<dbReference type="AlphaFoldDB" id="A0A1Y2FX05"/>
<dbReference type="SMART" id="SM00220">
    <property type="entry name" value="S_TKc"/>
    <property type="match status" value="1"/>
</dbReference>
<evidence type="ECO:0000313" key="10">
    <source>
        <dbReference type="EMBL" id="ORY88067.1"/>
    </source>
</evidence>
<dbReference type="SUPFAM" id="SSF56112">
    <property type="entry name" value="Protein kinase-like (PK-like)"/>
    <property type="match status" value="1"/>
</dbReference>
<name>A0A1Y2FX05_9BASI</name>
<accession>A0A1Y2FX05</accession>
<evidence type="ECO:0000256" key="5">
    <source>
        <dbReference type="ARBA" id="ARBA00022840"/>
    </source>
</evidence>
<dbReference type="GO" id="GO:0033316">
    <property type="term" value="P:meiotic spindle assembly checkpoint signaling"/>
    <property type="evidence" value="ECO:0007669"/>
    <property type="project" value="TreeGrafter"/>
</dbReference>